<evidence type="ECO:0000256" key="8">
    <source>
        <dbReference type="ARBA" id="ARBA00023136"/>
    </source>
</evidence>
<feature type="transmembrane region" description="Helical" evidence="9">
    <location>
        <begin position="6"/>
        <end position="25"/>
    </location>
</feature>
<dbReference type="GO" id="GO:0012505">
    <property type="term" value="C:endomembrane system"/>
    <property type="evidence" value="ECO:0007669"/>
    <property type="project" value="UniProtKB-SubCell"/>
</dbReference>
<evidence type="ECO:0000256" key="7">
    <source>
        <dbReference type="ARBA" id="ARBA00023065"/>
    </source>
</evidence>
<dbReference type="InterPro" id="IPR008389">
    <property type="entry name" value="ATPase_V0-cplx_e1/e2_su"/>
</dbReference>
<reference evidence="10 11" key="1">
    <citation type="journal article" date="2018" name="Nat. Ecol. Evol.">
        <title>Pezizomycetes genomes reveal the molecular basis of ectomycorrhizal truffle lifestyle.</title>
        <authorList>
            <person name="Murat C."/>
            <person name="Payen T."/>
            <person name="Noel B."/>
            <person name="Kuo A."/>
            <person name="Morin E."/>
            <person name="Chen J."/>
            <person name="Kohler A."/>
            <person name="Krizsan K."/>
            <person name="Balestrini R."/>
            <person name="Da Silva C."/>
            <person name="Montanini B."/>
            <person name="Hainaut M."/>
            <person name="Levati E."/>
            <person name="Barry K.W."/>
            <person name="Belfiori B."/>
            <person name="Cichocki N."/>
            <person name="Clum A."/>
            <person name="Dockter R.B."/>
            <person name="Fauchery L."/>
            <person name="Guy J."/>
            <person name="Iotti M."/>
            <person name="Le Tacon F."/>
            <person name="Lindquist E.A."/>
            <person name="Lipzen A."/>
            <person name="Malagnac F."/>
            <person name="Mello A."/>
            <person name="Molinier V."/>
            <person name="Miyauchi S."/>
            <person name="Poulain J."/>
            <person name="Riccioni C."/>
            <person name="Rubini A."/>
            <person name="Sitrit Y."/>
            <person name="Splivallo R."/>
            <person name="Traeger S."/>
            <person name="Wang M."/>
            <person name="Zifcakova L."/>
            <person name="Wipf D."/>
            <person name="Zambonelli A."/>
            <person name="Paolocci F."/>
            <person name="Nowrousian M."/>
            <person name="Ottonello S."/>
            <person name="Baldrian P."/>
            <person name="Spatafora J.W."/>
            <person name="Henrissat B."/>
            <person name="Nagy L.G."/>
            <person name="Aury J.M."/>
            <person name="Wincker P."/>
            <person name="Grigoriev I.V."/>
            <person name="Bonfante P."/>
            <person name="Martin F.M."/>
        </authorList>
    </citation>
    <scope>NUCLEOTIDE SEQUENCE [LARGE SCALE GENOMIC DNA]</scope>
    <source>
        <strain evidence="10 11">120613-1</strain>
    </source>
</reference>
<protein>
    <submittedName>
        <fullName evidence="10">Uncharacterized protein</fullName>
    </submittedName>
</protein>
<evidence type="ECO:0000256" key="3">
    <source>
        <dbReference type="ARBA" id="ARBA00022448"/>
    </source>
</evidence>
<proteinExistence type="inferred from homology"/>
<evidence type="ECO:0000256" key="4">
    <source>
        <dbReference type="ARBA" id="ARBA00022692"/>
    </source>
</evidence>
<keyword evidence="8 9" id="KW-0472">Membrane</keyword>
<gene>
    <name evidence="10" type="ORF">L873DRAFT_1802872</name>
</gene>
<dbReference type="STRING" id="1336337.A0A3N4JYR7"/>
<keyword evidence="6 9" id="KW-1133">Transmembrane helix</keyword>
<evidence type="ECO:0000256" key="6">
    <source>
        <dbReference type="ARBA" id="ARBA00022989"/>
    </source>
</evidence>
<dbReference type="OrthoDB" id="1508846at2759"/>
<sequence>MANGWSIFVGLFVVVVLSAVAWMFAPKGENQTIWRSSLILSLAACYIMWAITLMAQLHPLVVPKRSDMRPEHSTTTHPSFF</sequence>
<dbReference type="GO" id="GO:0000220">
    <property type="term" value="C:vacuolar proton-transporting V-type ATPase, V0 domain"/>
    <property type="evidence" value="ECO:0007669"/>
    <property type="project" value="TreeGrafter"/>
</dbReference>
<comment type="subcellular location">
    <subcellularLocation>
        <location evidence="1">Endomembrane system</location>
        <topology evidence="1">Multi-pass membrane protein</topology>
    </subcellularLocation>
</comment>
<keyword evidence="4 9" id="KW-0812">Transmembrane</keyword>
<evidence type="ECO:0000256" key="2">
    <source>
        <dbReference type="ARBA" id="ARBA00008328"/>
    </source>
</evidence>
<dbReference type="Proteomes" id="UP000276215">
    <property type="component" value="Unassembled WGS sequence"/>
</dbReference>
<feature type="transmembrane region" description="Helical" evidence="9">
    <location>
        <begin position="37"/>
        <end position="57"/>
    </location>
</feature>
<evidence type="ECO:0000256" key="9">
    <source>
        <dbReference type="SAM" id="Phobius"/>
    </source>
</evidence>
<dbReference type="AlphaFoldDB" id="A0A3N4JYR7"/>
<evidence type="ECO:0000256" key="1">
    <source>
        <dbReference type="ARBA" id="ARBA00004127"/>
    </source>
</evidence>
<dbReference type="GO" id="GO:0046961">
    <property type="term" value="F:proton-transporting ATPase activity, rotational mechanism"/>
    <property type="evidence" value="ECO:0007669"/>
    <property type="project" value="InterPro"/>
</dbReference>
<evidence type="ECO:0000313" key="11">
    <source>
        <dbReference type="Proteomes" id="UP000276215"/>
    </source>
</evidence>
<evidence type="ECO:0000256" key="5">
    <source>
        <dbReference type="ARBA" id="ARBA00022781"/>
    </source>
</evidence>
<comment type="similarity">
    <text evidence="2">Belongs to the V-ATPase e1/e2 subunit family.</text>
</comment>
<organism evidence="10 11">
    <name type="scientific">Choiromyces venosus 120613-1</name>
    <dbReference type="NCBI Taxonomy" id="1336337"/>
    <lineage>
        <taxon>Eukaryota</taxon>
        <taxon>Fungi</taxon>
        <taxon>Dikarya</taxon>
        <taxon>Ascomycota</taxon>
        <taxon>Pezizomycotina</taxon>
        <taxon>Pezizomycetes</taxon>
        <taxon>Pezizales</taxon>
        <taxon>Tuberaceae</taxon>
        <taxon>Choiromyces</taxon>
    </lineage>
</organism>
<evidence type="ECO:0000313" key="10">
    <source>
        <dbReference type="EMBL" id="RPB02012.1"/>
    </source>
</evidence>
<dbReference type="GO" id="GO:0007035">
    <property type="term" value="P:vacuolar acidification"/>
    <property type="evidence" value="ECO:0007669"/>
    <property type="project" value="TreeGrafter"/>
</dbReference>
<keyword evidence="11" id="KW-1185">Reference proteome</keyword>
<name>A0A3N4JYR7_9PEZI</name>
<keyword evidence="7" id="KW-0406">Ion transport</keyword>
<dbReference type="Pfam" id="PF05493">
    <property type="entry name" value="ATP_synt_H"/>
    <property type="match status" value="1"/>
</dbReference>
<keyword evidence="5" id="KW-0375">Hydrogen ion transport</keyword>
<keyword evidence="3" id="KW-0813">Transport</keyword>
<accession>A0A3N4JYR7</accession>
<dbReference type="PANTHER" id="PTHR12263">
    <property type="entry name" value="VACUOLAR ATP SYNTHASE SUBUNIT H"/>
    <property type="match status" value="1"/>
</dbReference>
<dbReference type="PANTHER" id="PTHR12263:SF0">
    <property type="entry name" value="V-TYPE PROTON ATPASE SUBUNIT"/>
    <property type="match status" value="1"/>
</dbReference>
<dbReference type="EMBL" id="ML120370">
    <property type="protein sequence ID" value="RPB02012.1"/>
    <property type="molecule type" value="Genomic_DNA"/>
</dbReference>